<dbReference type="Pfam" id="PF14368">
    <property type="entry name" value="LTP_2"/>
    <property type="match status" value="1"/>
</dbReference>
<dbReference type="InterPro" id="IPR036312">
    <property type="entry name" value="Bifun_inhib/LTP/seed_sf"/>
</dbReference>
<evidence type="ECO:0000313" key="4">
    <source>
        <dbReference type="Proteomes" id="UP001210211"/>
    </source>
</evidence>
<keyword evidence="1" id="KW-0732">Signal</keyword>
<gene>
    <name evidence="3" type="ORF">LUZ61_005315</name>
</gene>
<dbReference type="SUPFAM" id="SSF47699">
    <property type="entry name" value="Bifunctional inhibitor/lipid-transfer protein/seed storage 2S albumin"/>
    <property type="match status" value="1"/>
</dbReference>
<proteinExistence type="predicted"/>
<dbReference type="InterPro" id="IPR016140">
    <property type="entry name" value="Bifunc_inhib/LTP/seed_store"/>
</dbReference>
<name>A0AAD5ZPK5_9POAL</name>
<comment type="caution">
    <text evidence="3">The sequence shown here is derived from an EMBL/GenBank/DDBJ whole genome shotgun (WGS) entry which is preliminary data.</text>
</comment>
<reference evidence="3 4" key="1">
    <citation type="journal article" date="2022" name="Cell">
        <title>Repeat-based holocentromeres influence genome architecture and karyotype evolution.</title>
        <authorList>
            <person name="Hofstatter P.G."/>
            <person name="Thangavel G."/>
            <person name="Lux T."/>
            <person name="Neumann P."/>
            <person name="Vondrak T."/>
            <person name="Novak P."/>
            <person name="Zhang M."/>
            <person name="Costa L."/>
            <person name="Castellani M."/>
            <person name="Scott A."/>
            <person name="Toegelov H."/>
            <person name="Fuchs J."/>
            <person name="Mata-Sucre Y."/>
            <person name="Dias Y."/>
            <person name="Vanzela A.L.L."/>
            <person name="Huettel B."/>
            <person name="Almeida C.C.S."/>
            <person name="Simkova H."/>
            <person name="Souza G."/>
            <person name="Pedrosa-Harand A."/>
            <person name="Macas J."/>
            <person name="Mayer K.F.X."/>
            <person name="Houben A."/>
            <person name="Marques A."/>
        </authorList>
    </citation>
    <scope>NUCLEOTIDE SEQUENCE [LARGE SCALE GENOMIC DNA]</scope>
    <source>
        <strain evidence="3">RhyTen1mFocal</strain>
    </source>
</reference>
<evidence type="ECO:0000313" key="3">
    <source>
        <dbReference type="EMBL" id="KAJ3701610.1"/>
    </source>
</evidence>
<accession>A0AAD5ZPK5</accession>
<dbReference type="InterPro" id="IPR044741">
    <property type="entry name" value="NsLTP-like"/>
</dbReference>
<evidence type="ECO:0000256" key="1">
    <source>
        <dbReference type="SAM" id="SignalP"/>
    </source>
</evidence>
<dbReference type="CDD" id="cd04660">
    <property type="entry name" value="nsLTP_like"/>
    <property type="match status" value="1"/>
</dbReference>
<organism evidence="3 4">
    <name type="scientific">Rhynchospora tenuis</name>
    <dbReference type="NCBI Taxonomy" id="198213"/>
    <lineage>
        <taxon>Eukaryota</taxon>
        <taxon>Viridiplantae</taxon>
        <taxon>Streptophyta</taxon>
        <taxon>Embryophyta</taxon>
        <taxon>Tracheophyta</taxon>
        <taxon>Spermatophyta</taxon>
        <taxon>Magnoliopsida</taxon>
        <taxon>Liliopsida</taxon>
        <taxon>Poales</taxon>
        <taxon>Cyperaceae</taxon>
        <taxon>Cyperoideae</taxon>
        <taxon>Rhynchosporeae</taxon>
        <taxon>Rhynchospora</taxon>
    </lineage>
</organism>
<dbReference type="SMART" id="SM00499">
    <property type="entry name" value="AAI"/>
    <property type="match status" value="1"/>
</dbReference>
<dbReference type="Gene3D" id="1.10.110.10">
    <property type="entry name" value="Plant lipid-transfer and hydrophobic proteins"/>
    <property type="match status" value="1"/>
</dbReference>
<evidence type="ECO:0000259" key="2">
    <source>
        <dbReference type="SMART" id="SM00499"/>
    </source>
</evidence>
<dbReference type="EMBL" id="JAMRDG010000001">
    <property type="protein sequence ID" value="KAJ3701610.1"/>
    <property type="molecule type" value="Genomic_DNA"/>
</dbReference>
<feature type="domain" description="Bifunctional inhibitor/plant lipid transfer protein/seed storage helical" evidence="2">
    <location>
        <begin position="36"/>
        <end position="108"/>
    </location>
</feature>
<keyword evidence="4" id="KW-1185">Reference proteome</keyword>
<dbReference type="GO" id="GO:0009627">
    <property type="term" value="P:systemic acquired resistance"/>
    <property type="evidence" value="ECO:0007669"/>
    <property type="project" value="InterPro"/>
</dbReference>
<dbReference type="AlphaFoldDB" id="A0AAD5ZPK5"/>
<dbReference type="Proteomes" id="UP001210211">
    <property type="component" value="Unassembled WGS sequence"/>
</dbReference>
<dbReference type="GO" id="GO:0005504">
    <property type="term" value="F:fatty acid binding"/>
    <property type="evidence" value="ECO:0007669"/>
    <property type="project" value="InterPro"/>
</dbReference>
<protein>
    <recommendedName>
        <fullName evidence="2">Bifunctional inhibitor/plant lipid transfer protein/seed storage helical domain-containing protein</fullName>
    </recommendedName>
</protein>
<feature type="chain" id="PRO_5042219641" description="Bifunctional inhibitor/plant lipid transfer protein/seed storage helical domain-containing protein" evidence="1">
    <location>
        <begin position="32"/>
        <end position="108"/>
    </location>
</feature>
<dbReference type="PANTHER" id="PTHR33122">
    <property type="entry name" value="LIPID BINDING PROTEIN-RELATED"/>
    <property type="match status" value="1"/>
</dbReference>
<dbReference type="InterPro" id="IPR039265">
    <property type="entry name" value="DIR1-like"/>
</dbReference>
<dbReference type="PANTHER" id="PTHR33122:SF60">
    <property type="entry name" value="LIPID-TRANSFER PROTEIN DIR1-RELATED"/>
    <property type="match status" value="1"/>
</dbReference>
<sequence>MEHLRSPKLALAALLVLFLALGNVALMKVGADEKICNMTEQQLEACKPSVSGSDPTPPTTECCNGLKEADLTCLCSYKNSGFLPALGIDPDLAMQLPAKCGITAPTDC</sequence>
<feature type="signal peptide" evidence="1">
    <location>
        <begin position="1"/>
        <end position="31"/>
    </location>
</feature>